<reference evidence="2 4" key="2">
    <citation type="submission" date="2019-03" db="EMBL/GenBank/DDBJ databases">
        <title>Genomics of glacier-inhabiting Cryobacterium strains.</title>
        <authorList>
            <person name="Liu Q."/>
            <person name="Xin Y.-H."/>
        </authorList>
    </citation>
    <scope>NUCLEOTIDE SEQUENCE [LARGE SCALE GENOMIC DNA]</scope>
    <source>
        <strain evidence="2 4">Hh8</strain>
    </source>
</reference>
<evidence type="ECO:0000313" key="4">
    <source>
        <dbReference type="Proteomes" id="UP000298252"/>
    </source>
</evidence>
<gene>
    <name evidence="2" type="ORF">E3O21_11730</name>
    <name evidence="1" type="ORF">SAMN05216368_1094</name>
</gene>
<evidence type="ECO:0000313" key="2">
    <source>
        <dbReference type="EMBL" id="TFB76118.1"/>
    </source>
</evidence>
<dbReference type="RefSeq" id="WP_140426009.1">
    <property type="nucleotide sequence ID" value="NZ_FNIB01000009.1"/>
</dbReference>
<accession>A0A4R8V3M0</accession>
<organism evidence="1 3">
    <name type="scientific">Cryobacterium flavum</name>
    <dbReference type="NCBI Taxonomy" id="1424659"/>
    <lineage>
        <taxon>Bacteria</taxon>
        <taxon>Bacillati</taxon>
        <taxon>Actinomycetota</taxon>
        <taxon>Actinomycetes</taxon>
        <taxon>Micrococcales</taxon>
        <taxon>Microbacteriaceae</taxon>
        <taxon>Cryobacterium</taxon>
    </lineage>
</organism>
<sequence length="86" mass="9379">MSLIDYQGDYWNWLLEIRDVTHAIGPGLGLTSSSASLAVTQLGTAAAAEFSVLVREMNRERVRGVESGPIKTSLTNALKNVERLCE</sequence>
<dbReference type="EMBL" id="SOFD01000028">
    <property type="protein sequence ID" value="TFB76118.1"/>
    <property type="molecule type" value="Genomic_DNA"/>
</dbReference>
<protein>
    <submittedName>
        <fullName evidence="1">Uncharacterized protein</fullName>
    </submittedName>
</protein>
<name>A0A4R8V3M0_9MICO</name>
<dbReference type="EMBL" id="FNIB01000009">
    <property type="protein sequence ID" value="SDN99823.1"/>
    <property type="molecule type" value="Genomic_DNA"/>
</dbReference>
<reference evidence="1 3" key="1">
    <citation type="submission" date="2016-10" db="EMBL/GenBank/DDBJ databases">
        <authorList>
            <person name="Varghese N."/>
            <person name="Submissions S."/>
        </authorList>
    </citation>
    <scope>NUCLEOTIDE SEQUENCE [LARGE SCALE GENOMIC DNA]</scope>
    <source>
        <strain evidence="1 3">CGMCC 1.11215</strain>
    </source>
</reference>
<dbReference type="AlphaFoldDB" id="A0A4R8V3M0"/>
<dbReference type="Proteomes" id="UP000199639">
    <property type="component" value="Unassembled WGS sequence"/>
</dbReference>
<proteinExistence type="predicted"/>
<evidence type="ECO:0000313" key="3">
    <source>
        <dbReference type="Proteomes" id="UP000199639"/>
    </source>
</evidence>
<dbReference type="Proteomes" id="UP000298252">
    <property type="component" value="Unassembled WGS sequence"/>
</dbReference>
<keyword evidence="4" id="KW-1185">Reference proteome</keyword>
<evidence type="ECO:0000313" key="1">
    <source>
        <dbReference type="EMBL" id="SDN99823.1"/>
    </source>
</evidence>